<accession>A0A2C9LVG2</accession>
<dbReference type="OrthoDB" id="6162136at2759"/>
<dbReference type="EnsemblMetazoa" id="BGLB035450-RA">
    <property type="protein sequence ID" value="BGLB035450-PA"/>
    <property type="gene ID" value="BGLB035450"/>
</dbReference>
<dbReference type="InterPro" id="IPR052082">
    <property type="entry name" value="Myelin_sheath_structural"/>
</dbReference>
<dbReference type="PANTHER" id="PTHR23348:SF16">
    <property type="entry name" value="LEUCINE RICH REPEAT FAMILY PROTEIN"/>
    <property type="match status" value="1"/>
</dbReference>
<comment type="subcellular location">
    <subcellularLocation>
        <location evidence="1">Nucleus</location>
    </subcellularLocation>
</comment>
<dbReference type="GO" id="GO:0043484">
    <property type="term" value="P:regulation of RNA splicing"/>
    <property type="evidence" value="ECO:0007669"/>
    <property type="project" value="TreeGrafter"/>
</dbReference>
<evidence type="ECO:0000256" key="3">
    <source>
        <dbReference type="SAM" id="MobiDB-lite"/>
    </source>
</evidence>
<dbReference type="VEuPathDB" id="VectorBase:BGLAX_027932"/>
<dbReference type="AlphaFoldDB" id="A0A2C9LVG2"/>
<dbReference type="GO" id="GO:0005634">
    <property type="term" value="C:nucleus"/>
    <property type="evidence" value="ECO:0007669"/>
    <property type="project" value="UniProtKB-SubCell"/>
</dbReference>
<dbReference type="Proteomes" id="UP000076420">
    <property type="component" value="Unassembled WGS sequence"/>
</dbReference>
<dbReference type="STRING" id="6526.A0A2C9LVG2"/>
<feature type="compositionally biased region" description="Basic and acidic residues" evidence="3">
    <location>
        <begin position="812"/>
        <end position="825"/>
    </location>
</feature>
<feature type="region of interest" description="Disordered" evidence="3">
    <location>
        <begin position="1037"/>
        <end position="1058"/>
    </location>
</feature>
<name>A0A2C9LVG2_BIOGL</name>
<dbReference type="VEuPathDB" id="VectorBase:BGLB035450"/>
<feature type="region of interest" description="Disordered" evidence="3">
    <location>
        <begin position="1181"/>
        <end position="1235"/>
    </location>
</feature>
<feature type="compositionally biased region" description="Low complexity" evidence="3">
    <location>
        <begin position="197"/>
        <end position="216"/>
    </location>
</feature>
<feature type="region of interest" description="Disordered" evidence="3">
    <location>
        <begin position="984"/>
        <end position="1024"/>
    </location>
</feature>
<evidence type="ECO:0000313" key="5">
    <source>
        <dbReference type="Proteomes" id="UP000076420"/>
    </source>
</evidence>
<organism evidence="4 5">
    <name type="scientific">Biomphalaria glabrata</name>
    <name type="common">Bloodfluke planorb</name>
    <name type="synonym">Freshwater snail</name>
    <dbReference type="NCBI Taxonomy" id="6526"/>
    <lineage>
        <taxon>Eukaryota</taxon>
        <taxon>Metazoa</taxon>
        <taxon>Spiralia</taxon>
        <taxon>Lophotrochozoa</taxon>
        <taxon>Mollusca</taxon>
        <taxon>Gastropoda</taxon>
        <taxon>Heterobranchia</taxon>
        <taxon>Euthyneura</taxon>
        <taxon>Panpulmonata</taxon>
        <taxon>Hygrophila</taxon>
        <taxon>Lymnaeoidea</taxon>
        <taxon>Planorbidae</taxon>
        <taxon>Biomphalaria</taxon>
    </lineage>
</organism>
<evidence type="ECO:0000256" key="2">
    <source>
        <dbReference type="ARBA" id="ARBA00023242"/>
    </source>
</evidence>
<protein>
    <submittedName>
        <fullName evidence="4">Uncharacterized protein</fullName>
    </submittedName>
</protein>
<dbReference type="EnsemblMetazoa" id="BGLB035450-RB">
    <property type="protein sequence ID" value="BGLB035450-PB"/>
    <property type="gene ID" value="BGLB035450"/>
</dbReference>
<feature type="region of interest" description="Disordered" evidence="3">
    <location>
        <begin position="809"/>
        <end position="829"/>
    </location>
</feature>
<evidence type="ECO:0000313" key="4">
    <source>
        <dbReference type="EnsemblMetazoa" id="BGLB035450-PB"/>
    </source>
</evidence>
<feature type="compositionally biased region" description="Polar residues" evidence="3">
    <location>
        <begin position="8"/>
        <end position="33"/>
    </location>
</feature>
<evidence type="ECO:0000256" key="1">
    <source>
        <dbReference type="ARBA" id="ARBA00004123"/>
    </source>
</evidence>
<feature type="compositionally biased region" description="Polar residues" evidence="3">
    <location>
        <begin position="991"/>
        <end position="1007"/>
    </location>
</feature>
<dbReference type="KEGG" id="bgt:106057601"/>
<sequence length="1235" mass="129224">MGQHSSKRGSYTPSKDVSNEDSISPRSRSSINGSVEVLHSPGSASGGVDPLEVSLRSTPGSGSAGKKDKTKRFKVPSFSVGRTPSGRWTRKKRPTSKARPVSMPIYLNDEAEETPSSRPQSLYMDELDVTEEDKIETVDLSDDELEDRGKSNSAAQKALKGTAKGKSASDKKAAKKKKKEKPPSKKKKASHKLEIASPSSPSSITSSSTFQSPSPSNLSAKSPEAQFSVHPSSVAPLSLSATVSGEGNIDGIASNIVQKSVSKAQVQLEKESLNKVNKLSLDSAAVHKEFEISTDIEFPKTNTKLDAGKVTNSGSGTKYAEDITSRFMGNTVEFPAFEDDFNDFNTPKVNISDSKVKSSAAVNISGISTKGKGPQLSGPDINFGVNEPKFDSNLPKVNANISGPKLPSADVNIPEISVKGKGPKISGPDIHLGGKLPSGDAHLPDVKANISGPKLPSADVVIPDISVKGKAPKLSSPDIHFDGKLPSGEIDLPDVKAGISGPKLPSADINVHDLSVSGKAPKISGPDIHIGGKLPSGDIDLPNVKAGFSGAKLPSADINVPDVSLSGKAPKISGPDIHFGGKVPSGDINLPGVKAGFSGPKLPSADINAPDLSVSGIAPKVSGPDIHLGGKLPSGDIDLPDVKAGISGPKLPSADFGISALKGKAPKISGPDIHIGGKLPSADAHLPDVNADISGPKLPSAEVNVPGISVKGKAPKISGPDIHLGGKLPSGEIDLPDVKAGISGPKLPSADVKIPDISGPKVDVPKIKSPDINVGGHLPSGDLKANLNVDMDVNADAKVSGVKLKKSKKDKIKVEKDKSKSDGKSKVSKKISNWFHKKEKSVKTGELDASLTFPGEISISSAPLTVDEHITADHQLTNLNLSPSSTLETDLSVYPLNKPNVKVDIKGGDINKNSKQFHGKGDINKPDFNLDVNTAVTPLALNTSVSGKHSSEKSLDLNTAVVGVNSPSANFDLNSNLDIEKHGDKSLELSGGSQELQLPNISISTSNEDSDDGHDPSDRSGKIKKISLGSRLKTAILGKKSSEGAEKSPKSPVSGNIEVTAPTIKGGYHKPLEHCSPDHPVLSLASNLVIDDSVLSARLNDSGAKLPHERVDFSCQCDDLEWTENLDMPEASGVAKLHQAGDTRLEADLSSIQLDIANEFNSQVTPKVSSEFPVGLTTSVKAGSKSSQRYETKDYSSESDSESDSDSKHTFQVGLGHKEDFPKASLHFTQKKGGK</sequence>
<dbReference type="PANTHER" id="PTHR23348">
    <property type="entry name" value="PERIAXIN/AHNAK"/>
    <property type="match status" value="1"/>
</dbReference>
<feature type="compositionally biased region" description="Basic residues" evidence="3">
    <location>
        <begin position="173"/>
        <end position="190"/>
    </location>
</feature>
<feature type="region of interest" description="Disordered" evidence="3">
    <location>
        <begin position="1"/>
        <end position="232"/>
    </location>
</feature>
<reference evidence="4" key="1">
    <citation type="submission" date="2020-05" db="UniProtKB">
        <authorList>
            <consortium name="EnsemblMetazoa"/>
        </authorList>
    </citation>
    <scope>IDENTIFICATION</scope>
    <source>
        <strain evidence="4">BB02</strain>
    </source>
</reference>
<gene>
    <name evidence="4" type="primary">106057601</name>
</gene>
<feature type="compositionally biased region" description="Basic and acidic residues" evidence="3">
    <location>
        <begin position="1040"/>
        <end position="1049"/>
    </location>
</feature>
<feature type="compositionally biased region" description="Acidic residues" evidence="3">
    <location>
        <begin position="125"/>
        <end position="146"/>
    </location>
</feature>
<keyword evidence="2" id="KW-0539">Nucleus</keyword>
<proteinExistence type="predicted"/>
<dbReference type="GO" id="GO:0005737">
    <property type="term" value="C:cytoplasm"/>
    <property type="evidence" value="ECO:0007669"/>
    <property type="project" value="TreeGrafter"/>
</dbReference>